<feature type="domain" description="DNA mismatch repair proteins mutS family" evidence="8">
    <location>
        <begin position="683"/>
        <end position="873"/>
    </location>
</feature>
<evidence type="ECO:0000256" key="3">
    <source>
        <dbReference type="ARBA" id="ARBA00022763"/>
    </source>
</evidence>
<dbReference type="PANTHER" id="PTHR11361:SF34">
    <property type="entry name" value="DNA MISMATCH REPAIR PROTEIN MSH1, MITOCHONDRIAL"/>
    <property type="match status" value="1"/>
</dbReference>
<dbReference type="PANTHER" id="PTHR11361">
    <property type="entry name" value="DNA MISMATCH REPAIR PROTEIN MUTS FAMILY MEMBER"/>
    <property type="match status" value="1"/>
</dbReference>
<dbReference type="Pfam" id="PF05192">
    <property type="entry name" value="MutS_III"/>
    <property type="match status" value="1"/>
</dbReference>
<dbReference type="Gene3D" id="3.40.50.300">
    <property type="entry name" value="P-loop containing nucleotide triphosphate hydrolases"/>
    <property type="match status" value="1"/>
</dbReference>
<dbReference type="PIRSF" id="PIRSF037677">
    <property type="entry name" value="DNA_mis_repair_Msh6"/>
    <property type="match status" value="1"/>
</dbReference>
<feature type="domain" description="DNA mismatch repair protein MutS core" evidence="7">
    <location>
        <begin position="310"/>
        <end position="666"/>
    </location>
</feature>
<dbReference type="Gene3D" id="3.40.1170.10">
    <property type="entry name" value="DNA repair protein MutS, domain I"/>
    <property type="match status" value="1"/>
</dbReference>
<accession>A0A6C0LD86</accession>
<dbReference type="Gene3D" id="1.10.1420.10">
    <property type="match status" value="1"/>
</dbReference>
<evidence type="ECO:0000256" key="1">
    <source>
        <dbReference type="ARBA" id="ARBA00006271"/>
    </source>
</evidence>
<proteinExistence type="inferred from homology"/>
<dbReference type="AlphaFoldDB" id="A0A6C0LD86"/>
<organism evidence="9">
    <name type="scientific">viral metagenome</name>
    <dbReference type="NCBI Taxonomy" id="1070528"/>
    <lineage>
        <taxon>unclassified sequences</taxon>
        <taxon>metagenomes</taxon>
        <taxon>organismal metagenomes</taxon>
    </lineage>
</organism>
<comment type="similarity">
    <text evidence="1">Belongs to the DNA mismatch repair MutS family.</text>
</comment>
<evidence type="ECO:0000256" key="4">
    <source>
        <dbReference type="ARBA" id="ARBA00022840"/>
    </source>
</evidence>
<dbReference type="GO" id="GO:0006298">
    <property type="term" value="P:mismatch repair"/>
    <property type="evidence" value="ECO:0007669"/>
    <property type="project" value="InterPro"/>
</dbReference>
<dbReference type="InterPro" id="IPR045076">
    <property type="entry name" value="MutS"/>
</dbReference>
<evidence type="ECO:0000256" key="6">
    <source>
        <dbReference type="ARBA" id="ARBA00023204"/>
    </source>
</evidence>
<dbReference type="SUPFAM" id="SSF55271">
    <property type="entry name" value="DNA repair protein MutS, domain I"/>
    <property type="match status" value="1"/>
</dbReference>
<reference evidence="9" key="1">
    <citation type="journal article" date="2020" name="Nature">
        <title>Giant virus diversity and host interactions through global metagenomics.</title>
        <authorList>
            <person name="Schulz F."/>
            <person name="Roux S."/>
            <person name="Paez-Espino D."/>
            <person name="Jungbluth S."/>
            <person name="Walsh D.A."/>
            <person name="Denef V.J."/>
            <person name="McMahon K.D."/>
            <person name="Konstantinidis K.T."/>
            <person name="Eloe-Fadrosh E.A."/>
            <person name="Kyrpides N.C."/>
            <person name="Woyke T."/>
        </authorList>
    </citation>
    <scope>NUCLEOTIDE SEQUENCE</scope>
    <source>
        <strain evidence="9">GVMAG-M-3300027791-30</strain>
    </source>
</reference>
<evidence type="ECO:0000256" key="5">
    <source>
        <dbReference type="ARBA" id="ARBA00023125"/>
    </source>
</evidence>
<dbReference type="InterPro" id="IPR017261">
    <property type="entry name" value="DNA_mismatch_repair_MutS/MSH"/>
</dbReference>
<keyword evidence="6" id="KW-0234">DNA repair</keyword>
<keyword evidence="4" id="KW-0067">ATP-binding</keyword>
<dbReference type="SMART" id="SM00534">
    <property type="entry name" value="MUTSac"/>
    <property type="match status" value="1"/>
</dbReference>
<evidence type="ECO:0000259" key="7">
    <source>
        <dbReference type="SMART" id="SM00533"/>
    </source>
</evidence>
<dbReference type="InterPro" id="IPR000432">
    <property type="entry name" value="DNA_mismatch_repair_MutS_C"/>
</dbReference>
<sequence>MTIIDEYLSLTKKYKHEYSEKTLLLMQVGSFFECYALLDPRENTYQGSNIQEFSDINDLVISKKNVLHNGTPVAMAGFGITQLEKYVRRMQENDYTVVVHTQDSNTKNTTRSLSCIYSPGTYFSNDSNELSNVTSCIWIHYSASNKLINEKLTIGMSSIDIYTGNSNTMEYIVDYIKSPTVLDSLENYLCINNPSECIVVSNYKLDYVLELINCKVHTYNYDHEWIKNVSKQKYQYEIIKTFLNKDPDTIFNEWNISTQSYCLLSQFIYKHNPNLIKKLQVPSLINTETKLILANHSLKQLNIIPDNNHTGKYSCISTLLNNCITSMGKRAFNYELLNPSIDYKYLNEIYDITSHTIDKNMWQVIRNYLNGIKDLSKIYRKIILGKLSPKDFYIIYNNLTTVNNIFLHVSKDTTLLNYINTENVSFCITQIQEYISKYLNLESCKKYDDLSFDKFNLNCIHDIMLFNDNFSDDLNNTYNTFKNYYTKLIQIKDFLDLSIKDYESKNNSSGTLNKKNENSDYVKLHECPKTEPTLVGTTRRLNTLKKIIHDLTCDHFNPKSIEIKSHNGSNSMITSNEINTITKNIIKYKEMFFDSITKEFSNFANNFIQQFEIQINTVIYYITKCDILQNRCYVAETFSYTKPTILDTEKSFVDFKGLRHPLIEKINTNEIYVTNDLNFDLENNSYLLYGTNAVGKTSFIKSIGISIIMAQAGLYVPADSFTFSTYKSIYTRILGNDNLFKGLSTFAVEMTELRSILKNANENSIILGDELCSGTESTSALSIFTAGIKYLSLKNCCFIFATHFHEIINYSEIKELDTLKLLHMSVIYDRVNDRLIYDRKLKEGPGDNMYGLEVCKSLNLPEDFLEMAHDIRNKYNNKSNTFNQNGLIIEKKTSQYNNSKIKGVCEICKESEGTEVHHLIYQKEFENGNSKGNKLKKNHKANLINICEKCHDKIHEENSQLKIYKTTNGYEIL</sequence>
<evidence type="ECO:0000259" key="8">
    <source>
        <dbReference type="SMART" id="SM00534"/>
    </source>
</evidence>
<dbReference type="SMART" id="SM00533">
    <property type="entry name" value="MUTSd"/>
    <property type="match status" value="1"/>
</dbReference>
<dbReference type="InterPro" id="IPR036187">
    <property type="entry name" value="DNA_mismatch_repair_MutS_sf"/>
</dbReference>
<dbReference type="InterPro" id="IPR007695">
    <property type="entry name" value="DNA_mismatch_repair_MutS-lik_N"/>
</dbReference>
<dbReference type="InterPro" id="IPR016151">
    <property type="entry name" value="DNA_mismatch_repair_MutS_N"/>
</dbReference>
<name>A0A6C0LD86_9ZZZZ</name>
<evidence type="ECO:0000313" key="9">
    <source>
        <dbReference type="EMBL" id="QHU28916.1"/>
    </source>
</evidence>
<keyword evidence="5" id="KW-0238">DNA-binding</keyword>
<keyword evidence="3" id="KW-0227">DNA damage</keyword>
<dbReference type="Pfam" id="PF01624">
    <property type="entry name" value="MutS_I"/>
    <property type="match status" value="1"/>
</dbReference>
<protein>
    <recommendedName>
        <fullName evidence="10">DNA mismatch repair proteins mutS family domain-containing protein</fullName>
    </recommendedName>
</protein>
<dbReference type="GO" id="GO:0140664">
    <property type="term" value="F:ATP-dependent DNA damage sensor activity"/>
    <property type="evidence" value="ECO:0007669"/>
    <property type="project" value="InterPro"/>
</dbReference>
<dbReference type="EMBL" id="MN740476">
    <property type="protein sequence ID" value="QHU28916.1"/>
    <property type="molecule type" value="Genomic_DNA"/>
</dbReference>
<dbReference type="SUPFAM" id="SSF48334">
    <property type="entry name" value="DNA repair protein MutS, domain III"/>
    <property type="match status" value="1"/>
</dbReference>
<dbReference type="SUPFAM" id="SSF52540">
    <property type="entry name" value="P-loop containing nucleoside triphosphate hydrolases"/>
    <property type="match status" value="1"/>
</dbReference>
<dbReference type="CDD" id="cd00085">
    <property type="entry name" value="HNHc"/>
    <property type="match status" value="1"/>
</dbReference>
<dbReference type="Pfam" id="PF00488">
    <property type="entry name" value="MutS_V"/>
    <property type="match status" value="1"/>
</dbReference>
<keyword evidence="2" id="KW-0547">Nucleotide-binding</keyword>
<dbReference type="GO" id="GO:0005524">
    <property type="term" value="F:ATP binding"/>
    <property type="evidence" value="ECO:0007669"/>
    <property type="project" value="UniProtKB-KW"/>
</dbReference>
<dbReference type="GO" id="GO:0030983">
    <property type="term" value="F:mismatched DNA binding"/>
    <property type="evidence" value="ECO:0007669"/>
    <property type="project" value="InterPro"/>
</dbReference>
<evidence type="ECO:0000256" key="2">
    <source>
        <dbReference type="ARBA" id="ARBA00022741"/>
    </source>
</evidence>
<dbReference type="InterPro" id="IPR007696">
    <property type="entry name" value="DNA_mismatch_repair_MutS_core"/>
</dbReference>
<dbReference type="InterPro" id="IPR003615">
    <property type="entry name" value="HNH_nuc"/>
</dbReference>
<evidence type="ECO:0008006" key="10">
    <source>
        <dbReference type="Google" id="ProtNLM"/>
    </source>
</evidence>
<dbReference type="InterPro" id="IPR027417">
    <property type="entry name" value="P-loop_NTPase"/>
</dbReference>